<comment type="similarity">
    <text evidence="10 12">Belongs to the fluoride channel Fluc/FEX (TC 1.A.43) family.</text>
</comment>
<dbReference type="GO" id="GO:0046872">
    <property type="term" value="F:metal ion binding"/>
    <property type="evidence" value="ECO:0007669"/>
    <property type="project" value="UniProtKB-KW"/>
</dbReference>
<evidence type="ECO:0000256" key="5">
    <source>
        <dbReference type="ARBA" id="ARBA00022989"/>
    </source>
</evidence>
<dbReference type="GO" id="GO:0005886">
    <property type="term" value="C:plasma membrane"/>
    <property type="evidence" value="ECO:0007669"/>
    <property type="project" value="UniProtKB-SubCell"/>
</dbReference>
<dbReference type="GO" id="GO:0062054">
    <property type="term" value="F:fluoride channel activity"/>
    <property type="evidence" value="ECO:0007669"/>
    <property type="project" value="UniProtKB-UniRule"/>
</dbReference>
<comment type="activity regulation">
    <text evidence="12">Na(+) is not transported, but it plays an essential structural role and its presence is essential for fluoride channel function.</text>
</comment>
<evidence type="ECO:0000256" key="10">
    <source>
        <dbReference type="ARBA" id="ARBA00035120"/>
    </source>
</evidence>
<evidence type="ECO:0000256" key="2">
    <source>
        <dbReference type="ARBA" id="ARBA00022475"/>
    </source>
</evidence>
<evidence type="ECO:0000256" key="9">
    <source>
        <dbReference type="ARBA" id="ARBA00023303"/>
    </source>
</evidence>
<keyword evidence="8 12" id="KW-0472">Membrane</keyword>
<evidence type="ECO:0000313" key="13">
    <source>
        <dbReference type="EMBL" id="TCK18297.1"/>
    </source>
</evidence>
<comment type="caution">
    <text evidence="13">The sequence shown here is derived from an EMBL/GenBank/DDBJ whole genome shotgun (WGS) entry which is preliminary data.</text>
</comment>
<evidence type="ECO:0000256" key="8">
    <source>
        <dbReference type="ARBA" id="ARBA00023136"/>
    </source>
</evidence>
<feature type="transmembrane region" description="Helical" evidence="12">
    <location>
        <begin position="34"/>
        <end position="55"/>
    </location>
</feature>
<feature type="transmembrane region" description="Helical" evidence="12">
    <location>
        <begin position="96"/>
        <end position="121"/>
    </location>
</feature>
<feature type="binding site" evidence="12">
    <location>
        <position position="75"/>
    </location>
    <ligand>
        <name>Na(+)</name>
        <dbReference type="ChEBI" id="CHEBI:29101"/>
        <note>structural</note>
    </ligand>
</feature>
<gene>
    <name evidence="12" type="primary">fluC</name>
    <name evidence="12" type="synonym">crcB</name>
    <name evidence="13" type="ORF">DFR30_1575</name>
</gene>
<dbReference type="Proteomes" id="UP000295707">
    <property type="component" value="Unassembled WGS sequence"/>
</dbReference>
<dbReference type="AlphaFoldDB" id="A0A4R1H8X6"/>
<dbReference type="HAMAP" id="MF_00454">
    <property type="entry name" value="FluC"/>
    <property type="match status" value="1"/>
</dbReference>
<evidence type="ECO:0000256" key="3">
    <source>
        <dbReference type="ARBA" id="ARBA00022519"/>
    </source>
</evidence>
<keyword evidence="4 12" id="KW-0812">Transmembrane</keyword>
<evidence type="ECO:0000256" key="12">
    <source>
        <dbReference type="HAMAP-Rule" id="MF_00454"/>
    </source>
</evidence>
<dbReference type="OrthoDB" id="9806299at2"/>
<accession>A0A4R1H8X6</accession>
<feature type="transmembrane region" description="Helical" evidence="12">
    <location>
        <begin position="67"/>
        <end position="90"/>
    </location>
</feature>
<dbReference type="NCBIfam" id="TIGR00494">
    <property type="entry name" value="crcB"/>
    <property type="match status" value="1"/>
</dbReference>
<protein>
    <recommendedName>
        <fullName evidence="12">Fluoride-specific ion channel FluC</fullName>
    </recommendedName>
</protein>
<dbReference type="Pfam" id="PF02537">
    <property type="entry name" value="CRCB"/>
    <property type="match status" value="1"/>
</dbReference>
<dbReference type="PANTHER" id="PTHR28259">
    <property type="entry name" value="FLUORIDE EXPORT PROTEIN 1-RELATED"/>
    <property type="match status" value="1"/>
</dbReference>
<keyword evidence="12" id="KW-0813">Transport</keyword>
<dbReference type="EMBL" id="SMFX01000001">
    <property type="protein sequence ID" value="TCK18297.1"/>
    <property type="molecule type" value="Genomic_DNA"/>
</dbReference>
<keyword evidence="12" id="KW-0479">Metal-binding</keyword>
<comment type="catalytic activity">
    <reaction evidence="11">
        <text>fluoride(in) = fluoride(out)</text>
        <dbReference type="Rhea" id="RHEA:76159"/>
        <dbReference type="ChEBI" id="CHEBI:17051"/>
    </reaction>
    <physiologicalReaction direction="left-to-right" evidence="11">
        <dbReference type="Rhea" id="RHEA:76160"/>
    </physiologicalReaction>
</comment>
<evidence type="ECO:0000256" key="4">
    <source>
        <dbReference type="ARBA" id="ARBA00022692"/>
    </source>
</evidence>
<evidence type="ECO:0000256" key="11">
    <source>
        <dbReference type="ARBA" id="ARBA00035585"/>
    </source>
</evidence>
<feature type="binding site" evidence="12">
    <location>
        <position position="78"/>
    </location>
    <ligand>
        <name>Na(+)</name>
        <dbReference type="ChEBI" id="CHEBI:29101"/>
        <note>structural</note>
    </ligand>
</feature>
<keyword evidence="7 12" id="KW-0406">Ion transport</keyword>
<evidence type="ECO:0000256" key="1">
    <source>
        <dbReference type="ARBA" id="ARBA00004651"/>
    </source>
</evidence>
<comment type="function">
    <text evidence="12">Fluoride-specific ion channel. Important for reducing fluoride concentration in the cell, thus reducing its toxicity.</text>
</comment>
<sequence length="124" mass="13041">MSQVLAIAGGGALGAVLRYWVSTGVYAMAGRGFPYGTLAVNILGSLLMGFLYIWLLERSLESAGMRAFLLIGLLGAFTTFSTFSIETLILMEGGQYVRALVNTLASVVLCVAAAALGVMLARQL</sequence>
<reference evidence="13 14" key="1">
    <citation type="submission" date="2019-03" db="EMBL/GenBank/DDBJ databases">
        <title>Genomic Encyclopedia of Type Strains, Phase IV (KMG-IV): sequencing the most valuable type-strain genomes for metagenomic binning, comparative biology and taxonomic classification.</title>
        <authorList>
            <person name="Goeker M."/>
        </authorList>
    </citation>
    <scope>NUCLEOTIDE SEQUENCE [LARGE SCALE GENOMIC DNA]</scope>
    <source>
        <strain evidence="13 14">DSM 19610</strain>
    </source>
</reference>
<keyword evidence="2 12" id="KW-1003">Cell membrane</keyword>
<dbReference type="GO" id="GO:0140114">
    <property type="term" value="P:cellular detoxification of fluoride"/>
    <property type="evidence" value="ECO:0007669"/>
    <property type="project" value="UniProtKB-UniRule"/>
</dbReference>
<keyword evidence="14" id="KW-1185">Reference proteome</keyword>
<evidence type="ECO:0000256" key="7">
    <source>
        <dbReference type="ARBA" id="ARBA00023065"/>
    </source>
</evidence>
<keyword evidence="6 12" id="KW-0915">Sodium</keyword>
<organism evidence="13 14">
    <name type="scientific">Thiogranum longum</name>
    <dbReference type="NCBI Taxonomy" id="1537524"/>
    <lineage>
        <taxon>Bacteria</taxon>
        <taxon>Pseudomonadati</taxon>
        <taxon>Pseudomonadota</taxon>
        <taxon>Gammaproteobacteria</taxon>
        <taxon>Chromatiales</taxon>
        <taxon>Ectothiorhodospiraceae</taxon>
        <taxon>Thiogranum</taxon>
    </lineage>
</organism>
<keyword evidence="9 12" id="KW-0407">Ion channel</keyword>
<keyword evidence="5 12" id="KW-1133">Transmembrane helix</keyword>
<evidence type="ECO:0000256" key="6">
    <source>
        <dbReference type="ARBA" id="ARBA00023053"/>
    </source>
</evidence>
<keyword evidence="3" id="KW-0997">Cell inner membrane</keyword>
<name>A0A4R1H8X6_9GAMM</name>
<dbReference type="InterPro" id="IPR003691">
    <property type="entry name" value="FluC"/>
</dbReference>
<proteinExistence type="inferred from homology"/>
<comment type="subcellular location">
    <subcellularLocation>
        <location evidence="1 12">Cell membrane</location>
        <topology evidence="1 12">Multi-pass membrane protein</topology>
    </subcellularLocation>
</comment>
<dbReference type="PANTHER" id="PTHR28259:SF1">
    <property type="entry name" value="FLUORIDE EXPORT PROTEIN 1-RELATED"/>
    <property type="match status" value="1"/>
</dbReference>
<dbReference type="RefSeq" id="WP_132972114.1">
    <property type="nucleotide sequence ID" value="NZ_SMFX01000001.1"/>
</dbReference>
<evidence type="ECO:0000313" key="14">
    <source>
        <dbReference type="Proteomes" id="UP000295707"/>
    </source>
</evidence>